<dbReference type="EMBL" id="JAAALK010000287">
    <property type="protein sequence ID" value="KAG8058362.1"/>
    <property type="molecule type" value="Genomic_DNA"/>
</dbReference>
<dbReference type="Proteomes" id="UP000729402">
    <property type="component" value="Unassembled WGS sequence"/>
</dbReference>
<feature type="region of interest" description="Disordered" evidence="1">
    <location>
        <begin position="66"/>
        <end position="148"/>
    </location>
</feature>
<organism evidence="2 3">
    <name type="scientific">Zizania palustris</name>
    <name type="common">Northern wild rice</name>
    <dbReference type="NCBI Taxonomy" id="103762"/>
    <lineage>
        <taxon>Eukaryota</taxon>
        <taxon>Viridiplantae</taxon>
        <taxon>Streptophyta</taxon>
        <taxon>Embryophyta</taxon>
        <taxon>Tracheophyta</taxon>
        <taxon>Spermatophyta</taxon>
        <taxon>Magnoliopsida</taxon>
        <taxon>Liliopsida</taxon>
        <taxon>Poales</taxon>
        <taxon>Poaceae</taxon>
        <taxon>BOP clade</taxon>
        <taxon>Oryzoideae</taxon>
        <taxon>Oryzeae</taxon>
        <taxon>Zizaniinae</taxon>
        <taxon>Zizania</taxon>
    </lineage>
</organism>
<proteinExistence type="predicted"/>
<evidence type="ECO:0000256" key="1">
    <source>
        <dbReference type="SAM" id="MobiDB-lite"/>
    </source>
</evidence>
<comment type="caution">
    <text evidence="2">The sequence shown here is derived from an EMBL/GenBank/DDBJ whole genome shotgun (WGS) entry which is preliminary data.</text>
</comment>
<gene>
    <name evidence="2" type="ORF">GUJ93_ZPchr0002g26565</name>
</gene>
<dbReference type="AlphaFoldDB" id="A0A8J5RX06"/>
<reference evidence="2" key="2">
    <citation type="submission" date="2021-02" db="EMBL/GenBank/DDBJ databases">
        <authorList>
            <person name="Kimball J.A."/>
            <person name="Haas M.W."/>
            <person name="Macchietto M."/>
            <person name="Kono T."/>
            <person name="Duquette J."/>
            <person name="Shao M."/>
        </authorList>
    </citation>
    <scope>NUCLEOTIDE SEQUENCE</scope>
    <source>
        <tissue evidence="2">Fresh leaf tissue</tissue>
    </source>
</reference>
<evidence type="ECO:0000313" key="3">
    <source>
        <dbReference type="Proteomes" id="UP000729402"/>
    </source>
</evidence>
<evidence type="ECO:0000313" key="2">
    <source>
        <dbReference type="EMBL" id="KAG8058362.1"/>
    </source>
</evidence>
<keyword evidence="3" id="KW-1185">Reference proteome</keyword>
<accession>A0A8J5RX06</accession>
<name>A0A8J5RX06_ZIZPA</name>
<reference evidence="2" key="1">
    <citation type="journal article" date="2021" name="bioRxiv">
        <title>Whole Genome Assembly and Annotation of Northern Wild Rice, Zizania palustris L., Supports a Whole Genome Duplication in the Zizania Genus.</title>
        <authorList>
            <person name="Haas M."/>
            <person name="Kono T."/>
            <person name="Macchietto M."/>
            <person name="Millas R."/>
            <person name="McGilp L."/>
            <person name="Shao M."/>
            <person name="Duquette J."/>
            <person name="Hirsch C.N."/>
            <person name="Kimball J."/>
        </authorList>
    </citation>
    <scope>NUCLEOTIDE SEQUENCE</scope>
    <source>
        <tissue evidence="2">Fresh leaf tissue</tissue>
    </source>
</reference>
<protein>
    <submittedName>
        <fullName evidence="2">Uncharacterized protein</fullName>
    </submittedName>
</protein>
<sequence>MHISRTDKDGEQKTKDIIVKCHNYDDCDYQGVLRWDCVDIELHGSELPPVGAGAAHLTLRAHPVLVGGRTGPTRVRGEGGGWGMRRPDADAGNVEPALAGIADNSAPKFLGRPQDAHGSSGFPQPASPGYSAGGGGQTVPQRTRKRSP</sequence>